<evidence type="ECO:0000256" key="1">
    <source>
        <dbReference type="ARBA" id="ARBA00010105"/>
    </source>
</evidence>
<evidence type="ECO:0000313" key="3">
    <source>
        <dbReference type="Proteomes" id="UP000692954"/>
    </source>
</evidence>
<organism evidence="2 3">
    <name type="scientific">Paramecium sonneborni</name>
    <dbReference type="NCBI Taxonomy" id="65129"/>
    <lineage>
        <taxon>Eukaryota</taxon>
        <taxon>Sar</taxon>
        <taxon>Alveolata</taxon>
        <taxon>Ciliophora</taxon>
        <taxon>Intramacronucleata</taxon>
        <taxon>Oligohymenophorea</taxon>
        <taxon>Peniculida</taxon>
        <taxon>Parameciidae</taxon>
        <taxon>Paramecium</taxon>
    </lineage>
</organism>
<dbReference type="GO" id="GO:0005634">
    <property type="term" value="C:nucleus"/>
    <property type="evidence" value="ECO:0007669"/>
    <property type="project" value="TreeGrafter"/>
</dbReference>
<dbReference type="EMBL" id="CAJJDN010000046">
    <property type="protein sequence ID" value="CAD8084210.1"/>
    <property type="molecule type" value="Genomic_DNA"/>
</dbReference>
<dbReference type="PANTHER" id="PTHR11215">
    <property type="entry name" value="METAL DEPENDENT HYDROLASE - RELATED"/>
    <property type="match status" value="1"/>
</dbReference>
<proteinExistence type="inferred from homology"/>
<dbReference type="PANTHER" id="PTHR11215:SF1">
    <property type="entry name" value="MYG1 EXONUCLEASE"/>
    <property type="match status" value="1"/>
</dbReference>
<dbReference type="GO" id="GO:0005737">
    <property type="term" value="C:cytoplasm"/>
    <property type="evidence" value="ECO:0007669"/>
    <property type="project" value="TreeGrafter"/>
</dbReference>
<gene>
    <name evidence="2" type="ORF">PSON_ATCC_30995.1.T0460133</name>
</gene>
<dbReference type="OrthoDB" id="10265310at2759"/>
<protein>
    <submittedName>
        <fullName evidence="2">Uncharacterized protein</fullName>
    </submittedName>
</protein>
<name>A0A8S1MVI9_9CILI</name>
<keyword evidence="3" id="KW-1185">Reference proteome</keyword>
<dbReference type="Pfam" id="PF03690">
    <property type="entry name" value="MYG1_exonuc"/>
    <property type="match status" value="1"/>
</dbReference>
<comment type="similarity">
    <text evidence="1">Belongs to the MYG1 family.</text>
</comment>
<reference evidence="2" key="1">
    <citation type="submission" date="2021-01" db="EMBL/GenBank/DDBJ databases">
        <authorList>
            <consortium name="Genoscope - CEA"/>
            <person name="William W."/>
        </authorList>
    </citation>
    <scope>NUCLEOTIDE SEQUENCE</scope>
</reference>
<dbReference type="InterPro" id="IPR003226">
    <property type="entry name" value="MYG1_exonuclease"/>
</dbReference>
<sequence length="337" mass="38981">MQQVFKKIGTHNGAFHVDEVLACAMLTKYTNEFKNGIITRTRDPAIWAQQDILVDVGGIYDPLTHRYDHHQKEFQDSFSKDFHIRLSSAGLIYKHFGLEIIQNIINHIIATVDITVEIEKVDDQSLNLMYLKLYKNFIQSIDAIDNGINQYPNQDQIKYQINTHLSAVINRFNPSWCEKNQDENIKFHQALEFVNNELISQVKSIYLGWYSGRIYVYQAFETRFQQDPSGQIIKLPIALPWKSHIFEIEQEKGTVGLIKFVLYPDKNEGWKVQAVSSNEDSFENRKSLKQEWRGIKDMEQLKNISGIDDIVFVHASGFIGGARSYENALKMAKLSLD</sequence>
<evidence type="ECO:0000313" key="2">
    <source>
        <dbReference type="EMBL" id="CAD8084210.1"/>
    </source>
</evidence>
<comment type="caution">
    <text evidence="2">The sequence shown here is derived from an EMBL/GenBank/DDBJ whole genome shotgun (WGS) entry which is preliminary data.</text>
</comment>
<accession>A0A8S1MVI9</accession>
<dbReference type="AlphaFoldDB" id="A0A8S1MVI9"/>
<dbReference type="Proteomes" id="UP000692954">
    <property type="component" value="Unassembled WGS sequence"/>
</dbReference>